<name>A0A3E3JY95_9FIRM</name>
<dbReference type="OrthoDB" id="9962420at2"/>
<proteinExistence type="predicted"/>
<evidence type="ECO:0000313" key="1">
    <source>
        <dbReference type="EMBL" id="RGE84509.1"/>
    </source>
</evidence>
<gene>
    <name evidence="1" type="ORF">DW016_15255</name>
</gene>
<dbReference type="EMBL" id="QVLX01000015">
    <property type="protein sequence ID" value="RGE84509.1"/>
    <property type="molecule type" value="Genomic_DNA"/>
</dbReference>
<keyword evidence="2" id="KW-1185">Reference proteome</keyword>
<comment type="caution">
    <text evidence="1">The sequence shown here is derived from an EMBL/GenBank/DDBJ whole genome shotgun (WGS) entry which is preliminary data.</text>
</comment>
<dbReference type="RefSeq" id="WP_062305092.1">
    <property type="nucleotide sequence ID" value="NZ_JBKUWU010000001.1"/>
</dbReference>
<evidence type="ECO:0000313" key="2">
    <source>
        <dbReference type="Proteomes" id="UP000261080"/>
    </source>
</evidence>
<protein>
    <submittedName>
        <fullName evidence="1">Uncharacterized protein</fullName>
    </submittedName>
</protein>
<dbReference type="Proteomes" id="UP000261080">
    <property type="component" value="Unassembled WGS sequence"/>
</dbReference>
<dbReference type="AlphaFoldDB" id="A0A3E3JY95"/>
<accession>A0A3E3JY95</accession>
<sequence length="96" mass="10905">MLTGILDVVTTRKGGEVEPIIRNAQKAAYILQIAPQAFREQAKRGMNQYSRVVSGKKKRTYEFYPYKAAEDLNVPVEHLEARSMEYEKQKVGEGDA</sequence>
<organism evidence="1 2">
    <name type="scientific">Sellimonas intestinalis</name>
    <dbReference type="NCBI Taxonomy" id="1653434"/>
    <lineage>
        <taxon>Bacteria</taxon>
        <taxon>Bacillati</taxon>
        <taxon>Bacillota</taxon>
        <taxon>Clostridia</taxon>
        <taxon>Lachnospirales</taxon>
        <taxon>Lachnospiraceae</taxon>
        <taxon>Sellimonas</taxon>
    </lineage>
</organism>
<reference evidence="1 2" key="1">
    <citation type="submission" date="2018-08" db="EMBL/GenBank/DDBJ databases">
        <title>A genome reference for cultivated species of the human gut microbiota.</title>
        <authorList>
            <person name="Zou Y."/>
            <person name="Xue W."/>
            <person name="Luo G."/>
        </authorList>
    </citation>
    <scope>NUCLEOTIDE SEQUENCE [LARGE SCALE GENOMIC DNA]</scope>
    <source>
        <strain evidence="1 2">AF37-2AT</strain>
    </source>
</reference>